<dbReference type="InterPro" id="IPR015424">
    <property type="entry name" value="PyrdxlP-dep_Trfase"/>
</dbReference>
<dbReference type="GO" id="GO:0008483">
    <property type="term" value="F:transaminase activity"/>
    <property type="evidence" value="ECO:0007669"/>
    <property type="project" value="UniProtKB-KW"/>
</dbReference>
<dbReference type="InterPro" id="IPR015421">
    <property type="entry name" value="PyrdxlP-dep_Trfase_major"/>
</dbReference>
<accession>A0A3R8RAR8</accession>
<comment type="cofactor">
    <cofactor evidence="1 5">
        <name>pyridoxal 5'-phosphate</name>
        <dbReference type="ChEBI" id="CHEBI:597326"/>
    </cofactor>
</comment>
<dbReference type="PROSITE" id="PS00599">
    <property type="entry name" value="AA_TRANSFER_CLASS_2"/>
    <property type="match status" value="1"/>
</dbReference>
<dbReference type="InterPro" id="IPR004839">
    <property type="entry name" value="Aminotransferase_I/II_large"/>
</dbReference>
<dbReference type="EMBL" id="RSDO01000002">
    <property type="protein sequence ID" value="RRR55135.1"/>
    <property type="molecule type" value="Genomic_DNA"/>
</dbReference>
<reference evidence="7 8" key="1">
    <citation type="submission" date="2018-11" db="EMBL/GenBank/DDBJ databases">
        <authorList>
            <person name="Stevens M.J."/>
            <person name="Cernela N."/>
            <person name="Spoerry Serrano N."/>
            <person name="Schmitt S."/>
            <person name="Schrenzel J."/>
            <person name="Stephan R."/>
        </authorList>
    </citation>
    <scope>NUCLEOTIDE SEQUENCE [LARGE SCALE GENOMIC DNA]</scope>
    <source>
        <strain evidence="7 8">PP422</strain>
    </source>
</reference>
<dbReference type="InterPro" id="IPR001917">
    <property type="entry name" value="Aminotrans_II_pyridoxalP_BS"/>
</dbReference>
<reference evidence="7 8" key="2">
    <citation type="submission" date="2018-12" db="EMBL/GenBank/DDBJ databases">
        <title>Whole-genome sequences of fifteen clinical Streptococcus suis strains isolated from pigs between 2006 and 2018.</title>
        <authorList>
            <person name="Stevens M.J.A."/>
            <person name="Cernela N."/>
            <person name="Spoerry Serrano N."/>
            <person name="Schmitt S."/>
            <person name="Schrenzel J."/>
            <person name="Stephan R."/>
        </authorList>
    </citation>
    <scope>NUCLEOTIDE SEQUENCE [LARGE SCALE GENOMIC DNA]</scope>
    <source>
        <strain evidence="7 8">PP422</strain>
    </source>
</reference>
<keyword evidence="4 5" id="KW-0663">Pyridoxal phosphate</keyword>
<evidence type="ECO:0000256" key="3">
    <source>
        <dbReference type="ARBA" id="ARBA00022679"/>
    </source>
</evidence>
<dbReference type="Gene3D" id="3.40.640.10">
    <property type="entry name" value="Type I PLP-dependent aspartate aminotransferase-like (Major domain)"/>
    <property type="match status" value="1"/>
</dbReference>
<evidence type="ECO:0000313" key="8">
    <source>
        <dbReference type="Proteomes" id="UP000274117"/>
    </source>
</evidence>
<dbReference type="PANTHER" id="PTHR42885">
    <property type="entry name" value="HISTIDINOL-PHOSPHATE AMINOTRANSFERASE-RELATED"/>
    <property type="match status" value="1"/>
</dbReference>
<dbReference type="PANTHER" id="PTHR42885:SF2">
    <property type="entry name" value="HISTIDINOL-PHOSPHATE AMINOTRANSFERASE"/>
    <property type="match status" value="1"/>
</dbReference>
<name>A0A3R8RAR8_STRSU</name>
<dbReference type="Pfam" id="PF00155">
    <property type="entry name" value="Aminotran_1_2"/>
    <property type="match status" value="1"/>
</dbReference>
<comment type="similarity">
    <text evidence="5">Belongs to the class-II pyridoxal-phosphate-dependent aminotransferase family.</text>
</comment>
<dbReference type="AlphaFoldDB" id="A0A3R8RAR8"/>
<organism evidence="7 8">
    <name type="scientific">Streptococcus suis</name>
    <dbReference type="NCBI Taxonomy" id="1307"/>
    <lineage>
        <taxon>Bacteria</taxon>
        <taxon>Bacillati</taxon>
        <taxon>Bacillota</taxon>
        <taxon>Bacilli</taxon>
        <taxon>Lactobacillales</taxon>
        <taxon>Streptococcaceae</taxon>
        <taxon>Streptococcus</taxon>
    </lineage>
</organism>
<dbReference type="SUPFAM" id="SSF53383">
    <property type="entry name" value="PLP-dependent transferases"/>
    <property type="match status" value="1"/>
</dbReference>
<dbReference type="Gene3D" id="3.90.1150.10">
    <property type="entry name" value="Aspartate Aminotransferase, domain 1"/>
    <property type="match status" value="1"/>
</dbReference>
<dbReference type="InterPro" id="IPR015422">
    <property type="entry name" value="PyrdxlP-dep_Trfase_small"/>
</dbReference>
<keyword evidence="2 7" id="KW-0032">Aminotransferase</keyword>
<evidence type="ECO:0000259" key="6">
    <source>
        <dbReference type="Pfam" id="PF00155"/>
    </source>
</evidence>
<protein>
    <submittedName>
        <fullName evidence="7">Aminotransferase class I/II-fold pyridoxal phosphate-dependent enzyme</fullName>
    </submittedName>
</protein>
<evidence type="ECO:0000313" key="7">
    <source>
        <dbReference type="EMBL" id="RRR55135.1"/>
    </source>
</evidence>
<gene>
    <name evidence="7" type="ORF">EI998_01190</name>
</gene>
<dbReference type="Proteomes" id="UP000274117">
    <property type="component" value="Unassembled WGS sequence"/>
</dbReference>
<proteinExistence type="inferred from homology"/>
<evidence type="ECO:0000256" key="4">
    <source>
        <dbReference type="ARBA" id="ARBA00022898"/>
    </source>
</evidence>
<evidence type="ECO:0000256" key="2">
    <source>
        <dbReference type="ARBA" id="ARBA00022576"/>
    </source>
</evidence>
<evidence type="ECO:0000256" key="5">
    <source>
        <dbReference type="RuleBase" id="RU003693"/>
    </source>
</evidence>
<dbReference type="GO" id="GO:0030170">
    <property type="term" value="F:pyridoxal phosphate binding"/>
    <property type="evidence" value="ECO:0007669"/>
    <property type="project" value="InterPro"/>
</dbReference>
<dbReference type="CDD" id="cd00609">
    <property type="entry name" value="AAT_like"/>
    <property type="match status" value="1"/>
</dbReference>
<sequence>MTVFRDDLQDLEPYKLPGQAIHNLGDNENRLIDWTFLLEESLEQLKAGELSFYGDNRYAELIEIYANYLGVQPQQVTAGVGSDFLVHMIIIGALKHDEVFLTINPDFFMYEVYNQIHGSRFVSYDLPQNKQTFVLKADDLLDYAKSVKAKMIMFSNPNNPSSVAFDSVQVEKIIAQFDGLVVIDEAYIEFADSSSFVEKINQYDNLIVLRTLSKAFGLAGIRLGFAVAQEQLIVELDKIIPPYSLSNVTAKIGTLALAHRDLVVEKIAELKAIRTAFIEFLQAIPDCRVLPSQANFVTFSAPWSKELYEFALTKDWNFKYYSQGVLANHIRMSIGRPEEMDTMKKMIKEVAGI</sequence>
<evidence type="ECO:0000256" key="1">
    <source>
        <dbReference type="ARBA" id="ARBA00001933"/>
    </source>
</evidence>
<keyword evidence="3 7" id="KW-0808">Transferase</keyword>
<comment type="caution">
    <text evidence="7">The sequence shown here is derived from an EMBL/GenBank/DDBJ whole genome shotgun (WGS) entry which is preliminary data.</text>
</comment>
<feature type="domain" description="Aminotransferase class I/classII large" evidence="6">
    <location>
        <begin position="23"/>
        <end position="310"/>
    </location>
</feature>